<dbReference type="KEGG" id="rty:RT0250"/>
<name>Q68XB1_RICTY</name>
<evidence type="ECO:0000259" key="1">
    <source>
        <dbReference type="Pfam" id="PF00144"/>
    </source>
</evidence>
<dbReference type="Gene3D" id="3.40.710.10">
    <property type="entry name" value="DD-peptidase/beta-lactamase superfamily"/>
    <property type="match status" value="1"/>
</dbReference>
<dbReference type="PANTHER" id="PTHR46825">
    <property type="entry name" value="D-ALANYL-D-ALANINE-CARBOXYPEPTIDASE/ENDOPEPTIDASE AMPH"/>
    <property type="match status" value="1"/>
</dbReference>
<organism evidence="2 3">
    <name type="scientific">Rickettsia typhi (strain ATCC VR-144 / Wilmington)</name>
    <dbReference type="NCBI Taxonomy" id="257363"/>
    <lineage>
        <taxon>Bacteria</taxon>
        <taxon>Pseudomonadati</taxon>
        <taxon>Pseudomonadota</taxon>
        <taxon>Alphaproteobacteria</taxon>
        <taxon>Rickettsiales</taxon>
        <taxon>Rickettsiaceae</taxon>
        <taxon>Rickettsieae</taxon>
        <taxon>Rickettsia</taxon>
        <taxon>typhus group</taxon>
    </lineage>
</organism>
<evidence type="ECO:0000313" key="2">
    <source>
        <dbReference type="EMBL" id="AAU03731.1"/>
    </source>
</evidence>
<proteinExistence type="predicted"/>
<dbReference type="AlphaFoldDB" id="Q68XB1"/>
<dbReference type="InterPro" id="IPR050491">
    <property type="entry name" value="AmpC-like"/>
</dbReference>
<dbReference type="EMBL" id="AE017197">
    <property type="protein sequence ID" value="AAU03731.1"/>
    <property type="molecule type" value="Genomic_DNA"/>
</dbReference>
<dbReference type="eggNOG" id="COG1680">
    <property type="taxonomic scope" value="Bacteria"/>
</dbReference>
<dbReference type="Pfam" id="PF00144">
    <property type="entry name" value="Beta-lactamase"/>
    <property type="match status" value="1"/>
</dbReference>
<sequence length="417" mass="47803">MKIFLYYRTFVNCILISLWSLEFMMSRCFLLLFFLITNCFYCFADIQQRMHEVEKEYLNNRFLNTVFMFADDYKPLLTGAKGIFALNGEQLKANEMMPIASATKPFTAAGILKLQEQELLNINDKICKYLDPEMWGGKVPDWAYKISIHNLLTHSSGIAEYFSFVKLDLNMSKQEVHKKILQFVSSKPLEISIGKKFKYSNTNFVILGMIIEKVAKKDLANFFYDEFFKPLNMKSTSFASYSEAARIQKNVVSSNYPVRYFVTPNNSNKPIFTPVTADFLAVPCADGGIISTPNDLVKWYRALNEGKILSKKSYKLMTTKYFVAQGIESRKSYTGYGIFLTDLDSKHLMIHHTGKALGIQSAAGYILPNNLYYAILSNTMIKIPEEEKEKIDMKNPFNQLGIIYFRDAIIGAAIKKD</sequence>
<dbReference type="InterPro" id="IPR001466">
    <property type="entry name" value="Beta-lactam-related"/>
</dbReference>
<feature type="domain" description="Beta-lactamase-related" evidence="1">
    <location>
        <begin position="60"/>
        <end position="389"/>
    </location>
</feature>
<dbReference type="InterPro" id="IPR012338">
    <property type="entry name" value="Beta-lactam/transpept-like"/>
</dbReference>
<dbReference type="SUPFAM" id="SSF56601">
    <property type="entry name" value="beta-lactamase/transpeptidase-like"/>
    <property type="match status" value="1"/>
</dbReference>
<reference evidence="2 3" key="1">
    <citation type="journal article" date="2004" name="J. Bacteriol.">
        <title>Complete genome sequence of Rickettsia typhi and comparison with sequences of other Rickettsiae.</title>
        <authorList>
            <person name="McLeod M.P."/>
            <person name="Qin X."/>
            <person name="Karpathy S.E."/>
            <person name="Gioia J."/>
            <person name="Highlander S.K."/>
            <person name="Fox G.E."/>
            <person name="McNeill T.Z."/>
            <person name="Jiang H."/>
            <person name="Muzny D."/>
            <person name="Jacob L.S."/>
            <person name="Hawes A.C."/>
            <person name="Sodergren E."/>
            <person name="Gill R."/>
            <person name="Hume J."/>
            <person name="Morgan M."/>
            <person name="Fan G."/>
            <person name="Amin A.G."/>
            <person name="Gibbs R.A."/>
            <person name="Hong C."/>
            <person name="Yu X.-J."/>
            <person name="Walker D.H."/>
            <person name="Weinstock G.M."/>
        </authorList>
    </citation>
    <scope>NUCLEOTIDE SEQUENCE [LARGE SCALE GENOMIC DNA]</scope>
    <source>
        <strain evidence="3">ATCC VR-144 / Wilmington</strain>
    </source>
</reference>
<accession>Q68XB1</accession>
<dbReference type="PANTHER" id="PTHR46825:SF9">
    <property type="entry name" value="BETA-LACTAMASE-RELATED DOMAIN-CONTAINING PROTEIN"/>
    <property type="match status" value="1"/>
</dbReference>
<dbReference type="Proteomes" id="UP000000604">
    <property type="component" value="Chromosome"/>
</dbReference>
<protein>
    <submittedName>
        <fullName evidence="2">Penicillin binding protein 4</fullName>
    </submittedName>
</protein>
<dbReference type="HOGENOM" id="CLU_020027_4_0_5"/>
<evidence type="ECO:0000313" key="3">
    <source>
        <dbReference type="Proteomes" id="UP000000604"/>
    </source>
</evidence>
<gene>
    <name evidence="2" type="primary">pbpE</name>
    <name evidence="2" type="ordered locus">RT0250</name>
</gene>